<evidence type="ECO:0000313" key="3">
    <source>
        <dbReference type="Proteomes" id="UP001487740"/>
    </source>
</evidence>
<evidence type="ECO:0000313" key="2">
    <source>
        <dbReference type="EMBL" id="KAK8378815.1"/>
    </source>
</evidence>
<accession>A0AAW0STY0</accession>
<dbReference type="AlphaFoldDB" id="A0AAW0STY0"/>
<keyword evidence="3" id="KW-1185">Reference proteome</keyword>
<comment type="caution">
    <text evidence="2">The sequence shown here is derived from an EMBL/GenBank/DDBJ whole genome shotgun (WGS) entry which is preliminary data.</text>
</comment>
<feature type="compositionally biased region" description="Basic and acidic residues" evidence="1">
    <location>
        <begin position="1"/>
        <end position="17"/>
    </location>
</feature>
<dbReference type="Proteomes" id="UP001487740">
    <property type="component" value="Unassembled WGS sequence"/>
</dbReference>
<organism evidence="2 3">
    <name type="scientific">Scylla paramamosain</name>
    <name type="common">Mud crab</name>
    <dbReference type="NCBI Taxonomy" id="85552"/>
    <lineage>
        <taxon>Eukaryota</taxon>
        <taxon>Metazoa</taxon>
        <taxon>Ecdysozoa</taxon>
        <taxon>Arthropoda</taxon>
        <taxon>Crustacea</taxon>
        <taxon>Multicrustacea</taxon>
        <taxon>Malacostraca</taxon>
        <taxon>Eumalacostraca</taxon>
        <taxon>Eucarida</taxon>
        <taxon>Decapoda</taxon>
        <taxon>Pleocyemata</taxon>
        <taxon>Brachyura</taxon>
        <taxon>Eubrachyura</taxon>
        <taxon>Portunoidea</taxon>
        <taxon>Portunidae</taxon>
        <taxon>Portuninae</taxon>
        <taxon>Scylla</taxon>
    </lineage>
</organism>
<protein>
    <submittedName>
        <fullName evidence="2">Uncharacterized protein</fullName>
    </submittedName>
</protein>
<name>A0AAW0STY0_SCYPA</name>
<evidence type="ECO:0000256" key="1">
    <source>
        <dbReference type="SAM" id="MobiDB-lite"/>
    </source>
</evidence>
<proteinExistence type="predicted"/>
<sequence length="75" mass="8143">MLEKKGEDRSGAERLQDYPEDDLCPPRGRSVECPCPRGGEKCVSTLWAGRRVVVALALVRRCVGCLCPRAGEALG</sequence>
<gene>
    <name evidence="2" type="ORF">O3P69_009496</name>
</gene>
<feature type="region of interest" description="Disordered" evidence="1">
    <location>
        <begin position="1"/>
        <end position="29"/>
    </location>
</feature>
<reference evidence="2 3" key="1">
    <citation type="submission" date="2023-03" db="EMBL/GenBank/DDBJ databases">
        <title>High-quality genome of Scylla paramamosain provides insights in environmental adaptation.</title>
        <authorList>
            <person name="Zhang L."/>
        </authorList>
    </citation>
    <scope>NUCLEOTIDE SEQUENCE [LARGE SCALE GENOMIC DNA]</scope>
    <source>
        <strain evidence="2">LZ_2023a</strain>
        <tissue evidence="2">Muscle</tissue>
    </source>
</reference>
<dbReference type="EMBL" id="JARAKH010000044">
    <property type="protein sequence ID" value="KAK8378815.1"/>
    <property type="molecule type" value="Genomic_DNA"/>
</dbReference>